<feature type="disulfide bond" evidence="4">
    <location>
        <begin position="328"/>
        <end position="338"/>
    </location>
</feature>
<evidence type="ECO:0000259" key="8">
    <source>
        <dbReference type="PROSITE" id="PS50287"/>
    </source>
</evidence>
<reference evidence="9" key="1">
    <citation type="submission" date="2021-10" db="EMBL/GenBank/DDBJ databases">
        <title>Tropical sea cucumber genome reveals ecological adaptation and Cuvierian tubules defense mechanism.</title>
        <authorList>
            <person name="Chen T."/>
        </authorList>
    </citation>
    <scope>NUCLEOTIDE SEQUENCE</scope>
    <source>
        <strain evidence="9">Nanhai2018</strain>
        <tissue evidence="9">Muscle</tissue>
    </source>
</reference>
<protein>
    <submittedName>
        <fullName evidence="9">Deleted in malignant brain tumors 1 protein</fullName>
    </submittedName>
</protein>
<feature type="disulfide bond" evidence="4">
    <location>
        <begin position="284"/>
        <end position="348"/>
    </location>
</feature>
<comment type="caution">
    <text evidence="4">Lacks conserved residue(s) required for the propagation of feature annotation.</text>
</comment>
<evidence type="ECO:0000256" key="1">
    <source>
        <dbReference type="ARBA" id="ARBA00022729"/>
    </source>
</evidence>
<dbReference type="FunFam" id="3.10.250.10:FF:000005">
    <property type="entry name" value="Neurotrypsin isoform A"/>
    <property type="match status" value="2"/>
</dbReference>
<feature type="disulfide bond" evidence="4">
    <location>
        <begin position="435"/>
        <end position="445"/>
    </location>
</feature>
<keyword evidence="6" id="KW-0812">Transmembrane</keyword>
<dbReference type="FunFam" id="3.10.250.10:FF:000001">
    <property type="entry name" value="Lysyl oxidase 4 isoform X1"/>
    <property type="match status" value="1"/>
</dbReference>
<feature type="disulfide bond" evidence="4">
    <location>
        <begin position="53"/>
        <end position="117"/>
    </location>
</feature>
<feature type="disulfide bond" evidence="4">
    <location>
        <begin position="97"/>
        <end position="107"/>
    </location>
</feature>
<gene>
    <name evidence="9" type="ORF">HOLleu_31533</name>
</gene>
<feature type="domain" description="SRCR" evidence="8">
    <location>
        <begin position="144"/>
        <end position="244"/>
    </location>
</feature>
<evidence type="ECO:0000256" key="3">
    <source>
        <dbReference type="ARBA" id="ARBA00023180"/>
    </source>
</evidence>
<accession>A0A9Q0YSA3</accession>
<dbReference type="InterPro" id="IPR036772">
    <property type="entry name" value="SRCR-like_dom_sf"/>
</dbReference>
<keyword evidence="3" id="KW-0325">Glycoprotein</keyword>
<evidence type="ECO:0000313" key="10">
    <source>
        <dbReference type="Proteomes" id="UP001152320"/>
    </source>
</evidence>
<organism evidence="9 10">
    <name type="scientific">Holothuria leucospilota</name>
    <name type="common">Black long sea cucumber</name>
    <name type="synonym">Mertensiothuria leucospilota</name>
    <dbReference type="NCBI Taxonomy" id="206669"/>
    <lineage>
        <taxon>Eukaryota</taxon>
        <taxon>Metazoa</taxon>
        <taxon>Echinodermata</taxon>
        <taxon>Eleutherozoa</taxon>
        <taxon>Echinozoa</taxon>
        <taxon>Holothuroidea</taxon>
        <taxon>Aspidochirotacea</taxon>
        <taxon>Aspidochirotida</taxon>
        <taxon>Holothuriidae</taxon>
        <taxon>Holothuria</taxon>
    </lineage>
</organism>
<feature type="domain" description="SRCR" evidence="8">
    <location>
        <begin position="29"/>
        <end position="128"/>
    </location>
</feature>
<keyword evidence="1 7" id="KW-0732">Signal</keyword>
<evidence type="ECO:0000256" key="2">
    <source>
        <dbReference type="ARBA" id="ARBA00023157"/>
    </source>
</evidence>
<feature type="disulfide bond" evidence="4">
    <location>
        <begin position="66"/>
        <end position="127"/>
    </location>
</feature>
<keyword evidence="2 4" id="KW-1015">Disulfide bond</keyword>
<keyword evidence="10" id="KW-1185">Reference proteome</keyword>
<dbReference type="SUPFAM" id="SSF56487">
    <property type="entry name" value="SRCR-like"/>
    <property type="match status" value="4"/>
</dbReference>
<dbReference type="AlphaFoldDB" id="A0A9Q0YSA3"/>
<feature type="domain" description="SRCR" evidence="8">
    <location>
        <begin position="259"/>
        <end position="359"/>
    </location>
</feature>
<name>A0A9Q0YSA3_HOLLE</name>
<dbReference type="PANTHER" id="PTHR48071:SF18">
    <property type="entry name" value="DELETED IN MALIGNANT BRAIN TUMORS 1 PROTEIN-RELATED"/>
    <property type="match status" value="1"/>
</dbReference>
<dbReference type="Pfam" id="PF00530">
    <property type="entry name" value="SRCR"/>
    <property type="match status" value="4"/>
</dbReference>
<dbReference type="PROSITE" id="PS00420">
    <property type="entry name" value="SRCR_1"/>
    <property type="match status" value="1"/>
</dbReference>
<feature type="compositionally biased region" description="Polar residues" evidence="5">
    <location>
        <begin position="559"/>
        <end position="568"/>
    </location>
</feature>
<dbReference type="GO" id="GO:0016020">
    <property type="term" value="C:membrane"/>
    <property type="evidence" value="ECO:0007669"/>
    <property type="project" value="InterPro"/>
</dbReference>
<feature type="disulfide bond" evidence="4">
    <location>
        <begin position="182"/>
        <end position="243"/>
    </location>
</feature>
<feature type="domain" description="SRCR" evidence="8">
    <location>
        <begin position="366"/>
        <end position="479"/>
    </location>
</feature>
<dbReference type="InterPro" id="IPR001190">
    <property type="entry name" value="SRCR"/>
</dbReference>
<evidence type="ECO:0000256" key="7">
    <source>
        <dbReference type="SAM" id="SignalP"/>
    </source>
</evidence>
<feature type="signal peptide" evidence="7">
    <location>
        <begin position="1"/>
        <end position="21"/>
    </location>
</feature>
<dbReference type="SMART" id="SM00202">
    <property type="entry name" value="SR"/>
    <property type="match status" value="4"/>
</dbReference>
<feature type="transmembrane region" description="Helical" evidence="6">
    <location>
        <begin position="471"/>
        <end position="495"/>
    </location>
</feature>
<dbReference type="Gene3D" id="3.10.250.10">
    <property type="entry name" value="SRCR-like domain"/>
    <property type="match status" value="4"/>
</dbReference>
<comment type="caution">
    <text evidence="9">The sequence shown here is derived from an EMBL/GenBank/DDBJ whole genome shotgun (WGS) entry which is preliminary data.</text>
</comment>
<dbReference type="PANTHER" id="PTHR48071">
    <property type="entry name" value="SRCR DOMAIN-CONTAINING PROTEIN"/>
    <property type="match status" value="1"/>
</dbReference>
<dbReference type="OrthoDB" id="536948at2759"/>
<proteinExistence type="predicted"/>
<dbReference type="EMBL" id="JAIZAY010000016">
    <property type="protein sequence ID" value="KAJ8026640.1"/>
    <property type="molecule type" value="Genomic_DNA"/>
</dbReference>
<feature type="disulfide bond" evidence="4">
    <location>
        <begin position="391"/>
        <end position="455"/>
    </location>
</feature>
<keyword evidence="6" id="KW-1133">Transmembrane helix</keyword>
<dbReference type="PRINTS" id="PR00258">
    <property type="entry name" value="SPERACTRCPTR"/>
</dbReference>
<feature type="region of interest" description="Disordered" evidence="5">
    <location>
        <begin position="535"/>
        <end position="580"/>
    </location>
</feature>
<feature type="disulfide bond" evidence="4">
    <location>
        <begin position="213"/>
        <end position="223"/>
    </location>
</feature>
<evidence type="ECO:0000313" key="9">
    <source>
        <dbReference type="EMBL" id="KAJ8026640.1"/>
    </source>
</evidence>
<dbReference type="Proteomes" id="UP001152320">
    <property type="component" value="Chromosome 16"/>
</dbReference>
<dbReference type="PROSITE" id="PS50287">
    <property type="entry name" value="SRCR_2"/>
    <property type="match status" value="4"/>
</dbReference>
<sequence length="580" mass="64433">MQPRLCWYLRVIMLLCKLLNAKGTDNGDVRLRDGGNFSGRVEVFYNGVWGTVCDDLWDLHDANVVCRQLYFGPVISAPRDAFYGPGDGPILLDEVQCSGYEQALEECYSGGWQNHDCTHEDDAGVECSVSPHPTTPSYWNEGSVRLLDGSSRNEGRLEVYWNGQWGTVCDDSWDIKDANVVCRQLGYPSGAAALEGSHFGRGTGDILLDEIRCTGYETSLLDCPSNAIYQHDCDHSEDAGVVCAIESFGSDGYPREGSVRLLGSSLRNRGRVELFHSDMWGLVCDDGSWNMNEATVVCRQLGFPDATHSADDLSYFGEGPILLDDITCEGLEHYLTECQHSSWYHHNCELRDFASVVCSVPETYHPRLVNGTTWHEGRVEIWIIDHWEELCSENFYKDEARTICKQLGFSGLDEIYYYEKFGSILDVAFNFTFDCCTDDTHLRNCTLQLRQYDACNATSIRCLYDDSLPGAAIAGIICAGVIFIAISLASFVSVYRKTTQKSARSSPGVTSSNDAVNQTGTQSVYMNSHAETYEPELCNSGQAPPSYSDAVTHPIVYPNVQTSDSNGSMPFEKGKSQQED</sequence>
<evidence type="ECO:0000256" key="4">
    <source>
        <dbReference type="PROSITE-ProRule" id="PRU00196"/>
    </source>
</evidence>
<evidence type="ECO:0000256" key="6">
    <source>
        <dbReference type="SAM" id="Phobius"/>
    </source>
</evidence>
<feature type="chain" id="PRO_5040474644" evidence="7">
    <location>
        <begin position="22"/>
        <end position="580"/>
    </location>
</feature>
<keyword evidence="6" id="KW-0472">Membrane</keyword>
<evidence type="ECO:0000256" key="5">
    <source>
        <dbReference type="SAM" id="MobiDB-lite"/>
    </source>
</evidence>
<feature type="disulfide bond" evidence="4">
    <location>
        <begin position="169"/>
        <end position="233"/>
    </location>
</feature>